<gene>
    <name evidence="1" type="ORF">H206_05501</name>
</gene>
<protein>
    <submittedName>
        <fullName evidence="1">Uncharacterized protein</fullName>
    </submittedName>
</protein>
<organism evidence="1 2">
    <name type="scientific">Candidatus Electrothrix aarhusensis</name>
    <dbReference type="NCBI Taxonomy" id="1859131"/>
    <lineage>
        <taxon>Bacteria</taxon>
        <taxon>Pseudomonadati</taxon>
        <taxon>Thermodesulfobacteriota</taxon>
        <taxon>Desulfobulbia</taxon>
        <taxon>Desulfobulbales</taxon>
        <taxon>Desulfobulbaceae</taxon>
        <taxon>Candidatus Electrothrix</taxon>
    </lineage>
</organism>
<dbReference type="EMBL" id="MTKO01000016">
    <property type="protein sequence ID" value="RWX47891.1"/>
    <property type="molecule type" value="Genomic_DNA"/>
</dbReference>
<dbReference type="Proteomes" id="UP000287853">
    <property type="component" value="Unassembled WGS sequence"/>
</dbReference>
<evidence type="ECO:0000313" key="1">
    <source>
        <dbReference type="EMBL" id="RWX47891.1"/>
    </source>
</evidence>
<accession>A0A3S3RTW8</accession>
<evidence type="ECO:0000313" key="2">
    <source>
        <dbReference type="Proteomes" id="UP000287853"/>
    </source>
</evidence>
<sequence>MKINYDAILSCKYFIRILLKKKKQLYVHI</sequence>
<keyword evidence="2" id="KW-1185">Reference proteome</keyword>
<name>A0A3S3RTW8_9BACT</name>
<reference evidence="1 2" key="1">
    <citation type="submission" date="2017-01" db="EMBL/GenBank/DDBJ databases">
        <title>The cable genome- insights into the physiology and evolution of filamentous bacteria capable of sulfide oxidation via long distance electron transfer.</title>
        <authorList>
            <person name="Schreiber L."/>
            <person name="Bjerg J.T."/>
            <person name="Boggild A."/>
            <person name="Van De Vossenberg J."/>
            <person name="Meysman F."/>
            <person name="Nielsen L.P."/>
            <person name="Schramm A."/>
            <person name="Kjeldsen K.U."/>
        </authorList>
    </citation>
    <scope>NUCLEOTIDE SEQUENCE [LARGE SCALE GENOMIC DNA]</scope>
    <source>
        <strain evidence="1">MCF</strain>
    </source>
</reference>
<dbReference type="AlphaFoldDB" id="A0A3S3RTW8"/>
<comment type="caution">
    <text evidence="1">The sequence shown here is derived from an EMBL/GenBank/DDBJ whole genome shotgun (WGS) entry which is preliminary data.</text>
</comment>
<proteinExistence type="predicted"/>